<evidence type="ECO:0000256" key="14">
    <source>
        <dbReference type="ARBA" id="ARBA00022989"/>
    </source>
</evidence>
<dbReference type="PROSITE" id="PS00107">
    <property type="entry name" value="PROTEIN_KINASE_ATP"/>
    <property type="match status" value="1"/>
</dbReference>
<dbReference type="SMART" id="SM00220">
    <property type="entry name" value="S_TKc"/>
    <property type="match status" value="1"/>
</dbReference>
<keyword evidence="17" id="KW-0325">Glycoprotein</keyword>
<keyword evidence="13 18" id="KW-0067">ATP-binding</keyword>
<keyword evidence="6" id="KW-0723">Serine/threonine-protein kinase</keyword>
<dbReference type="PROSITE" id="PS00108">
    <property type="entry name" value="PROTEIN_KINASE_ST"/>
    <property type="match status" value="1"/>
</dbReference>
<dbReference type="InterPro" id="IPR017441">
    <property type="entry name" value="Protein_kinase_ATP_BS"/>
</dbReference>
<dbReference type="Pfam" id="PF00069">
    <property type="entry name" value="Pkinase"/>
    <property type="match status" value="1"/>
</dbReference>
<comment type="similarity">
    <text evidence="2">In the N-terminal section; belongs to the leguminous lectin family.</text>
</comment>
<name>A0AAV1E7M1_OLDCO</name>
<dbReference type="Gene3D" id="3.30.200.20">
    <property type="entry name" value="Phosphorylase Kinase, domain 1"/>
    <property type="match status" value="1"/>
</dbReference>
<dbReference type="Proteomes" id="UP001161247">
    <property type="component" value="Chromosome 8"/>
</dbReference>
<keyword evidence="10" id="KW-0430">Lectin</keyword>
<evidence type="ECO:0000256" key="5">
    <source>
        <dbReference type="ARBA" id="ARBA00022475"/>
    </source>
</evidence>
<dbReference type="AlphaFoldDB" id="A0AAV1E7M1"/>
<evidence type="ECO:0000256" key="16">
    <source>
        <dbReference type="ARBA" id="ARBA00023170"/>
    </source>
</evidence>
<dbReference type="InterPro" id="IPR013320">
    <property type="entry name" value="ConA-like_dom_sf"/>
</dbReference>
<dbReference type="InterPro" id="IPR001220">
    <property type="entry name" value="Legume_lectin_dom"/>
</dbReference>
<evidence type="ECO:0000256" key="15">
    <source>
        <dbReference type="ARBA" id="ARBA00023136"/>
    </source>
</evidence>
<evidence type="ECO:0000256" key="10">
    <source>
        <dbReference type="ARBA" id="ARBA00022734"/>
    </source>
</evidence>
<dbReference type="GO" id="GO:0005524">
    <property type="term" value="F:ATP binding"/>
    <property type="evidence" value="ECO:0007669"/>
    <property type="project" value="UniProtKB-UniRule"/>
</dbReference>
<dbReference type="EMBL" id="OX459125">
    <property type="protein sequence ID" value="CAI9115681.1"/>
    <property type="molecule type" value="Genomic_DNA"/>
</dbReference>
<keyword evidence="7" id="KW-0808">Transferase</keyword>
<keyword evidence="12" id="KW-0418">Kinase</keyword>
<evidence type="ECO:0000256" key="2">
    <source>
        <dbReference type="ARBA" id="ARBA00008536"/>
    </source>
</evidence>
<dbReference type="InterPro" id="IPR008271">
    <property type="entry name" value="Ser/Thr_kinase_AS"/>
</dbReference>
<keyword evidence="14 19" id="KW-1133">Transmembrane helix</keyword>
<evidence type="ECO:0000259" key="20">
    <source>
        <dbReference type="PROSITE" id="PS50011"/>
    </source>
</evidence>
<evidence type="ECO:0000256" key="8">
    <source>
        <dbReference type="ARBA" id="ARBA00022692"/>
    </source>
</evidence>
<dbReference type="SUPFAM" id="SSF49899">
    <property type="entry name" value="Concanavalin A-like lectins/glucanases"/>
    <property type="match status" value="1"/>
</dbReference>
<evidence type="ECO:0000256" key="12">
    <source>
        <dbReference type="ARBA" id="ARBA00022777"/>
    </source>
</evidence>
<evidence type="ECO:0000256" key="9">
    <source>
        <dbReference type="ARBA" id="ARBA00022729"/>
    </source>
</evidence>
<dbReference type="InterPro" id="IPR019825">
    <property type="entry name" value="Lectin_legB_Mn/Ca_BS"/>
</dbReference>
<evidence type="ECO:0000313" key="22">
    <source>
        <dbReference type="Proteomes" id="UP001161247"/>
    </source>
</evidence>
<dbReference type="CDD" id="cd06899">
    <property type="entry name" value="lectin_legume_LecRK_Arcelin_ConA"/>
    <property type="match status" value="1"/>
</dbReference>
<keyword evidence="8 19" id="KW-0812">Transmembrane</keyword>
<keyword evidence="5" id="KW-1003">Cell membrane</keyword>
<keyword evidence="22" id="KW-1185">Reference proteome</keyword>
<evidence type="ECO:0000256" key="3">
    <source>
        <dbReference type="ARBA" id="ARBA00010217"/>
    </source>
</evidence>
<comment type="similarity">
    <text evidence="3">In the C-terminal section; belongs to the protein kinase superfamily. Ser/Thr protein kinase family.</text>
</comment>
<dbReference type="PROSITE" id="PS00307">
    <property type="entry name" value="LECTIN_LEGUME_BETA"/>
    <property type="match status" value="1"/>
</dbReference>
<dbReference type="PROSITE" id="PS50011">
    <property type="entry name" value="PROTEIN_KINASE_DOM"/>
    <property type="match status" value="1"/>
</dbReference>
<dbReference type="FunFam" id="3.30.200.20:FF:000810">
    <property type="entry name" value="L-type lectin-domain containing receptor kinase S.6"/>
    <property type="match status" value="1"/>
</dbReference>
<evidence type="ECO:0000256" key="4">
    <source>
        <dbReference type="ARBA" id="ARBA00012513"/>
    </source>
</evidence>
<proteinExistence type="inferred from homology"/>
<keyword evidence="16" id="KW-0675">Receptor</keyword>
<protein>
    <recommendedName>
        <fullName evidence="4">non-specific serine/threonine protein kinase</fullName>
        <ecNumber evidence="4">2.7.11.1</ecNumber>
    </recommendedName>
</protein>
<keyword evidence="15 19" id="KW-0472">Membrane</keyword>
<keyword evidence="11 18" id="KW-0547">Nucleotide-binding</keyword>
<reference evidence="21" key="1">
    <citation type="submission" date="2023-03" db="EMBL/GenBank/DDBJ databases">
        <authorList>
            <person name="Julca I."/>
        </authorList>
    </citation>
    <scope>NUCLEOTIDE SEQUENCE</scope>
</reference>
<dbReference type="Gene3D" id="2.60.120.200">
    <property type="match status" value="1"/>
</dbReference>
<sequence length="717" mass="80443">MNPNLQKPRPLIKFLHTMNSSSFKIIWVHLIFFLLFTSPSFSAPLFTNNVTLYGDAAYKNGSIRLTQNHECVSSTLSPPPESETLTTLSGIGRAFYVNPIRFLDSSTNATASFSCSFSFTITSTPSCSFGDGFAFLITSNMNSLSINNGCMGLPEDVSGSQDSYVAVEFDTSFNPFFDDVNGNHVGIDVRKIKSVASVDVVSRGIDLKAGKEMTAWIEYRDSEKMIRVWVGYSQIRPLNPVLVAGVDFSNEFQEFMHVGFSASVGGGSSVYSVSSWRFKTFWYRSTTISMDTVEEGDCLMCLPEDFREYKDSNLPNRWNLWLILLVGGSVAIFVLVTASVMFSVLMVRKRRKIRRGRKGKHIVRFHGSKVPKYLSLSEIKEATKGFNVDRIIGEGASAVVYEGTIPSYGNVAVKRFKDQGKSLGTSLDSFDNSSRVPFDNEFATMVGCVRHKNLVQLKGWCCEKNELVLVYEYMSNGSLEKILHGHSNVAKFLTWETRLNIVLGVASALVYLHEECINQIIHRDVKTCNIMLDSEFNAKLGDFGLAEVYQKSPRTRDATVPAGTMGYLAPEYVFTGIPTVKTDVYSFGVVVLEIATGRRPVDEDRTVITDWVWDLWEKGRLIEAADRRLNRRFSRRGMERMLMVGLCCVHPDCQKRPTVREATSMLQGEAPIPPLPPRKPIVKIHSVLPEGFEEIMRFESELDGTPWSTPRTEFSRT</sequence>
<dbReference type="FunFam" id="1.10.510.10:FF:000342">
    <property type="entry name" value="L-type lectin-domain containing receptor kinase VIII.1"/>
    <property type="match status" value="1"/>
</dbReference>
<comment type="subcellular location">
    <subcellularLocation>
        <location evidence="1">Cell membrane</location>
        <topology evidence="1">Single-pass type I membrane protein</topology>
    </subcellularLocation>
</comment>
<organism evidence="21 22">
    <name type="scientific">Oldenlandia corymbosa var. corymbosa</name>
    <dbReference type="NCBI Taxonomy" id="529605"/>
    <lineage>
        <taxon>Eukaryota</taxon>
        <taxon>Viridiplantae</taxon>
        <taxon>Streptophyta</taxon>
        <taxon>Embryophyta</taxon>
        <taxon>Tracheophyta</taxon>
        <taxon>Spermatophyta</taxon>
        <taxon>Magnoliopsida</taxon>
        <taxon>eudicotyledons</taxon>
        <taxon>Gunneridae</taxon>
        <taxon>Pentapetalae</taxon>
        <taxon>asterids</taxon>
        <taxon>lamiids</taxon>
        <taxon>Gentianales</taxon>
        <taxon>Rubiaceae</taxon>
        <taxon>Rubioideae</taxon>
        <taxon>Spermacoceae</taxon>
        <taxon>Hedyotis-Oldenlandia complex</taxon>
        <taxon>Oldenlandia</taxon>
    </lineage>
</organism>
<evidence type="ECO:0000256" key="13">
    <source>
        <dbReference type="ARBA" id="ARBA00022840"/>
    </source>
</evidence>
<evidence type="ECO:0000256" key="7">
    <source>
        <dbReference type="ARBA" id="ARBA00022679"/>
    </source>
</evidence>
<dbReference type="InterPro" id="IPR011009">
    <property type="entry name" value="Kinase-like_dom_sf"/>
</dbReference>
<dbReference type="GO" id="GO:0030246">
    <property type="term" value="F:carbohydrate binding"/>
    <property type="evidence" value="ECO:0007669"/>
    <property type="project" value="UniProtKB-KW"/>
</dbReference>
<evidence type="ECO:0000256" key="17">
    <source>
        <dbReference type="ARBA" id="ARBA00023180"/>
    </source>
</evidence>
<dbReference type="EC" id="2.7.11.1" evidence="4"/>
<dbReference type="GO" id="GO:0005886">
    <property type="term" value="C:plasma membrane"/>
    <property type="evidence" value="ECO:0007669"/>
    <property type="project" value="UniProtKB-SubCell"/>
</dbReference>
<evidence type="ECO:0000313" key="21">
    <source>
        <dbReference type="EMBL" id="CAI9115681.1"/>
    </source>
</evidence>
<evidence type="ECO:0000256" key="6">
    <source>
        <dbReference type="ARBA" id="ARBA00022527"/>
    </source>
</evidence>
<dbReference type="Pfam" id="PF00139">
    <property type="entry name" value="Lectin_legB"/>
    <property type="match status" value="1"/>
</dbReference>
<evidence type="ECO:0000256" key="19">
    <source>
        <dbReference type="SAM" id="Phobius"/>
    </source>
</evidence>
<dbReference type="GO" id="GO:0002229">
    <property type="term" value="P:defense response to oomycetes"/>
    <property type="evidence" value="ECO:0007669"/>
    <property type="project" value="UniProtKB-ARBA"/>
</dbReference>
<dbReference type="GO" id="GO:0004674">
    <property type="term" value="F:protein serine/threonine kinase activity"/>
    <property type="evidence" value="ECO:0007669"/>
    <property type="project" value="UniProtKB-KW"/>
</dbReference>
<feature type="transmembrane region" description="Helical" evidence="19">
    <location>
        <begin position="320"/>
        <end position="347"/>
    </location>
</feature>
<dbReference type="Gene3D" id="1.10.510.10">
    <property type="entry name" value="Transferase(Phosphotransferase) domain 1"/>
    <property type="match status" value="1"/>
</dbReference>
<dbReference type="InterPro" id="IPR000719">
    <property type="entry name" value="Prot_kinase_dom"/>
</dbReference>
<feature type="domain" description="Protein kinase" evidence="20">
    <location>
        <begin position="386"/>
        <end position="688"/>
    </location>
</feature>
<feature type="binding site" evidence="18">
    <location>
        <position position="414"/>
    </location>
    <ligand>
        <name>ATP</name>
        <dbReference type="ChEBI" id="CHEBI:30616"/>
    </ligand>
</feature>
<gene>
    <name evidence="21" type="ORF">OLC1_LOCUS22153</name>
</gene>
<dbReference type="SUPFAM" id="SSF56112">
    <property type="entry name" value="Protein kinase-like (PK-like)"/>
    <property type="match status" value="1"/>
</dbReference>
<evidence type="ECO:0000256" key="18">
    <source>
        <dbReference type="PROSITE-ProRule" id="PRU10141"/>
    </source>
</evidence>
<dbReference type="CDD" id="cd14066">
    <property type="entry name" value="STKc_IRAK"/>
    <property type="match status" value="1"/>
</dbReference>
<evidence type="ECO:0000256" key="11">
    <source>
        <dbReference type="ARBA" id="ARBA00022741"/>
    </source>
</evidence>
<evidence type="ECO:0000256" key="1">
    <source>
        <dbReference type="ARBA" id="ARBA00004251"/>
    </source>
</evidence>
<dbReference type="PANTHER" id="PTHR27007">
    <property type="match status" value="1"/>
</dbReference>
<dbReference type="InterPro" id="IPR050528">
    <property type="entry name" value="L-type_Lectin-RKs"/>
</dbReference>
<accession>A0AAV1E7M1</accession>
<keyword evidence="9" id="KW-0732">Signal</keyword>